<keyword evidence="1" id="KW-0805">Transcription regulation</keyword>
<dbReference type="CDD" id="cd06529">
    <property type="entry name" value="S24_LexA-like"/>
    <property type="match status" value="1"/>
</dbReference>
<evidence type="ECO:0000313" key="6">
    <source>
        <dbReference type="Proteomes" id="UP000198281"/>
    </source>
</evidence>
<dbReference type="GO" id="GO:0003677">
    <property type="term" value="F:DNA binding"/>
    <property type="evidence" value="ECO:0007669"/>
    <property type="project" value="UniProtKB-KW"/>
</dbReference>
<accession>A0A239FBR5</accession>
<evidence type="ECO:0000259" key="4">
    <source>
        <dbReference type="PROSITE" id="PS50943"/>
    </source>
</evidence>
<dbReference type="Gene3D" id="1.10.260.40">
    <property type="entry name" value="lambda repressor-like DNA-binding domains"/>
    <property type="match status" value="1"/>
</dbReference>
<keyword evidence="3" id="KW-0804">Transcription</keyword>
<dbReference type="CDD" id="cd00093">
    <property type="entry name" value="HTH_XRE"/>
    <property type="match status" value="1"/>
</dbReference>
<reference evidence="6" key="1">
    <citation type="submission" date="2017-06" db="EMBL/GenBank/DDBJ databases">
        <authorList>
            <person name="Varghese N."/>
            <person name="Submissions S."/>
        </authorList>
    </citation>
    <scope>NUCLEOTIDE SEQUENCE [LARGE SCALE GENOMIC DNA]</scope>
    <source>
        <strain evidence="6">LNB2</strain>
    </source>
</reference>
<dbReference type="AlphaFoldDB" id="A0A239FBR5"/>
<dbReference type="Pfam" id="PF00717">
    <property type="entry name" value="Peptidase_S24"/>
    <property type="match status" value="1"/>
</dbReference>
<keyword evidence="6" id="KW-1185">Reference proteome</keyword>
<feature type="domain" description="HTH cro/C1-type" evidence="4">
    <location>
        <begin position="14"/>
        <end position="69"/>
    </location>
</feature>
<dbReference type="InterPro" id="IPR015927">
    <property type="entry name" value="Peptidase_S24_S26A/B/C"/>
</dbReference>
<dbReference type="OrthoDB" id="6867563at2"/>
<dbReference type="InterPro" id="IPR001387">
    <property type="entry name" value="Cro/C1-type_HTH"/>
</dbReference>
<dbReference type="EMBL" id="FZOS01000008">
    <property type="protein sequence ID" value="SNS53753.1"/>
    <property type="molecule type" value="Genomic_DNA"/>
</dbReference>
<evidence type="ECO:0000256" key="2">
    <source>
        <dbReference type="ARBA" id="ARBA00023125"/>
    </source>
</evidence>
<dbReference type="Pfam" id="PF13443">
    <property type="entry name" value="HTH_26"/>
    <property type="match status" value="1"/>
</dbReference>
<dbReference type="InterPro" id="IPR010982">
    <property type="entry name" value="Lambda_DNA-bd_dom_sf"/>
</dbReference>
<proteinExistence type="predicted"/>
<dbReference type="InterPro" id="IPR036286">
    <property type="entry name" value="LexA/Signal_pep-like_sf"/>
</dbReference>
<dbReference type="PROSITE" id="PS50943">
    <property type="entry name" value="HTH_CROC1"/>
    <property type="match status" value="1"/>
</dbReference>
<name>A0A239FBR5_9SPHN</name>
<protein>
    <submittedName>
        <fullName evidence="5">Repressor LexA</fullName>
    </submittedName>
</protein>
<dbReference type="PANTHER" id="PTHR40661:SF1">
    <property type="entry name" value="HTH CRO_C1-TYPE DOMAIN-CONTAINING PROTEIN"/>
    <property type="match status" value="1"/>
</dbReference>
<dbReference type="RefSeq" id="WP_089219424.1">
    <property type="nucleotide sequence ID" value="NZ_FZOS01000008.1"/>
</dbReference>
<evidence type="ECO:0000313" key="5">
    <source>
        <dbReference type="EMBL" id="SNS53753.1"/>
    </source>
</evidence>
<dbReference type="Gene3D" id="2.10.109.10">
    <property type="entry name" value="Umud Fragment, subunit A"/>
    <property type="match status" value="1"/>
</dbReference>
<organism evidence="5 6">
    <name type="scientific">Edaphosphingomonas laterariae</name>
    <dbReference type="NCBI Taxonomy" id="861865"/>
    <lineage>
        <taxon>Bacteria</taxon>
        <taxon>Pseudomonadati</taxon>
        <taxon>Pseudomonadota</taxon>
        <taxon>Alphaproteobacteria</taxon>
        <taxon>Sphingomonadales</taxon>
        <taxon>Rhizorhabdaceae</taxon>
        <taxon>Edaphosphingomonas</taxon>
    </lineage>
</organism>
<evidence type="ECO:0000256" key="1">
    <source>
        <dbReference type="ARBA" id="ARBA00023015"/>
    </source>
</evidence>
<sequence>MHRPDEMERIREAIRRAMTRKGIKAKPLAKAAGLGETAVRDILEPSSTDIKFSTLNKLADALECSLEDLMGVDEVPLTGRIGAGGTIIFEDAGTDQTVMRPPNIGGKLEALEVAGDSMMPKFSDGDVIYIQRTHDGVLPAYIGEYCAVRLVTGETYLKLLAKGSRPGRFTLRSLNAADIEDVEVEWATPVVFILPRFARQRLTAI</sequence>
<dbReference type="Proteomes" id="UP000198281">
    <property type="component" value="Unassembled WGS sequence"/>
</dbReference>
<gene>
    <name evidence="5" type="ORF">SAMN06295912_108141</name>
</gene>
<dbReference type="InterPro" id="IPR039418">
    <property type="entry name" value="LexA-like"/>
</dbReference>
<keyword evidence="2" id="KW-0238">DNA-binding</keyword>
<dbReference type="SMART" id="SM00530">
    <property type="entry name" value="HTH_XRE"/>
    <property type="match status" value="1"/>
</dbReference>
<dbReference type="SUPFAM" id="SSF51306">
    <property type="entry name" value="LexA/Signal peptidase"/>
    <property type="match status" value="1"/>
</dbReference>
<dbReference type="PANTHER" id="PTHR40661">
    <property type="match status" value="1"/>
</dbReference>
<dbReference type="SUPFAM" id="SSF47413">
    <property type="entry name" value="lambda repressor-like DNA-binding domains"/>
    <property type="match status" value="1"/>
</dbReference>
<evidence type="ECO:0000256" key="3">
    <source>
        <dbReference type="ARBA" id="ARBA00023163"/>
    </source>
</evidence>